<dbReference type="AlphaFoldDB" id="A0A8C4NKH6"/>
<organism evidence="2 3">
    <name type="scientific">Eptatretus burgeri</name>
    <name type="common">Inshore hagfish</name>
    <dbReference type="NCBI Taxonomy" id="7764"/>
    <lineage>
        <taxon>Eukaryota</taxon>
        <taxon>Metazoa</taxon>
        <taxon>Chordata</taxon>
        <taxon>Craniata</taxon>
        <taxon>Vertebrata</taxon>
        <taxon>Cyclostomata</taxon>
        <taxon>Myxini</taxon>
        <taxon>Myxiniformes</taxon>
        <taxon>Myxinidae</taxon>
        <taxon>Eptatretinae</taxon>
        <taxon>Eptatretus</taxon>
    </lineage>
</organism>
<name>A0A8C4NKH6_EPTBU</name>
<proteinExistence type="predicted"/>
<feature type="region of interest" description="Disordered" evidence="1">
    <location>
        <begin position="129"/>
        <end position="153"/>
    </location>
</feature>
<dbReference type="Proteomes" id="UP000694388">
    <property type="component" value="Unplaced"/>
</dbReference>
<protein>
    <submittedName>
        <fullName evidence="2">Uncharacterized protein</fullName>
    </submittedName>
</protein>
<sequence>MAAVVLPPVKLKWLEHLNNSWVMEDSDTVSTREGAAALYNQLISNKEVIALPQQVMRLKGPQLPDFEREPLSLEEQEHYLGALLSSQLALAKTVCSDSPFAAALRQRLLILQRIFYAIAIKYHDHGRARQQQQAVPDGGGGLGERGELSERPRSGTDALIEMGVKTGLSLLFALLRQSWMMPTSVPGEMSHTCY</sequence>
<evidence type="ECO:0000256" key="1">
    <source>
        <dbReference type="SAM" id="MobiDB-lite"/>
    </source>
</evidence>
<reference evidence="2" key="1">
    <citation type="submission" date="2025-05" db="UniProtKB">
        <authorList>
            <consortium name="Ensembl"/>
        </authorList>
    </citation>
    <scope>IDENTIFICATION</scope>
</reference>
<evidence type="ECO:0000313" key="3">
    <source>
        <dbReference type="Proteomes" id="UP000694388"/>
    </source>
</evidence>
<accession>A0A8C4NKH6</accession>
<dbReference type="Ensembl" id="ENSEBUT00000004334.1">
    <property type="protein sequence ID" value="ENSEBUP00000003932.1"/>
    <property type="gene ID" value="ENSEBUG00000002819.1"/>
</dbReference>
<feature type="compositionally biased region" description="Basic and acidic residues" evidence="1">
    <location>
        <begin position="144"/>
        <end position="153"/>
    </location>
</feature>
<dbReference type="Ensembl" id="ENSEBUT00000004345.1">
    <property type="protein sequence ID" value="ENSEBUP00000003941.1"/>
    <property type="gene ID" value="ENSEBUG00000002819.1"/>
</dbReference>
<dbReference type="GeneTree" id="ENSGT00940000155907"/>
<evidence type="ECO:0000313" key="2">
    <source>
        <dbReference type="Ensembl" id="ENSEBUP00000003941.1"/>
    </source>
</evidence>
<keyword evidence="3" id="KW-1185">Reference proteome</keyword>